<dbReference type="AlphaFoldDB" id="B8KXD5"/>
<dbReference type="SUPFAM" id="SSF54423">
    <property type="entry name" value="DsbC/DsbG N-terminal domain-like"/>
    <property type="match status" value="1"/>
</dbReference>
<sequence>MICTTIRLAKRLFSPSHRAAMAFMFLVFGSVAHAADLSALKDQIEQALTRDSGVEMKVTAIEETPASGLVKVTLENGPVLYATEDGDHFVVGDLWSLGGNGLVNLSEKSRSEDRKRLVDAISPEDMIVFPAKGERRAYITVFTDTTCFYCQKLHQEVSALNDNGIEVRYLAYPRAGLDSDGARQLETAWCSSDRRATLTALKSGETRPEKTCADAPIAEQYQLGVEMGVRGTPAIVTSDGELIPGYKPAADIALMLGL</sequence>
<dbReference type="InterPro" id="IPR009094">
    <property type="entry name" value="DiS-bond_isomerase_DsbC/G_N_sf"/>
</dbReference>
<dbReference type="HOGENOM" id="CLU_083593_0_0_6"/>
<dbReference type="InterPro" id="IPR033954">
    <property type="entry name" value="DiS-bond_Isoase_DsbC/G"/>
</dbReference>
<evidence type="ECO:0000256" key="7">
    <source>
        <dbReference type="RuleBase" id="RU364038"/>
    </source>
</evidence>
<evidence type="ECO:0000259" key="9">
    <source>
        <dbReference type="Pfam" id="PF13098"/>
    </source>
</evidence>
<dbReference type="InterPro" id="IPR018950">
    <property type="entry name" value="DiS-bond_isomerase_DsbC/G_N"/>
</dbReference>
<comment type="subcellular location">
    <subcellularLocation>
        <location evidence="1 7">Periplasm</location>
    </subcellularLocation>
</comment>
<feature type="domain" description="Thioredoxin-like fold" evidence="9">
    <location>
        <begin position="131"/>
        <end position="255"/>
    </location>
</feature>
<dbReference type="Pfam" id="PF13098">
    <property type="entry name" value="Thioredoxin_2"/>
    <property type="match status" value="1"/>
</dbReference>
<dbReference type="PANTHER" id="PTHR35272:SF3">
    <property type="entry name" value="THIOL:DISULFIDE INTERCHANGE PROTEIN DSBC"/>
    <property type="match status" value="1"/>
</dbReference>
<keyword evidence="5" id="KW-1015">Disulfide bond</keyword>
<feature type="signal peptide" evidence="7">
    <location>
        <begin position="1"/>
        <end position="34"/>
    </location>
</feature>
<feature type="chain" id="PRO_5010005767" description="Thiol:disulfide interchange protein" evidence="7">
    <location>
        <begin position="35"/>
        <end position="258"/>
    </location>
</feature>
<keyword evidence="4 7" id="KW-0574">Periplasm</keyword>
<dbReference type="Gene3D" id="3.10.450.70">
    <property type="entry name" value="Disulphide bond isomerase, DsbC/G, N-terminal"/>
    <property type="match status" value="1"/>
</dbReference>
<dbReference type="Gene3D" id="3.40.30.10">
    <property type="entry name" value="Glutaredoxin"/>
    <property type="match status" value="1"/>
</dbReference>
<organism evidence="10 11">
    <name type="scientific">Luminiphilus syltensis NOR5-1B</name>
    <dbReference type="NCBI Taxonomy" id="565045"/>
    <lineage>
        <taxon>Bacteria</taxon>
        <taxon>Pseudomonadati</taxon>
        <taxon>Pseudomonadota</taxon>
        <taxon>Gammaproteobacteria</taxon>
        <taxon>Cellvibrionales</taxon>
        <taxon>Halieaceae</taxon>
        <taxon>Luminiphilus</taxon>
    </lineage>
</organism>
<dbReference type="PANTHER" id="PTHR35272">
    <property type="entry name" value="THIOL:DISULFIDE INTERCHANGE PROTEIN DSBC-RELATED"/>
    <property type="match status" value="1"/>
</dbReference>
<dbReference type="Pfam" id="PF10411">
    <property type="entry name" value="DsbC_N"/>
    <property type="match status" value="1"/>
</dbReference>
<keyword evidence="3 7" id="KW-0732">Signal</keyword>
<evidence type="ECO:0000256" key="4">
    <source>
        <dbReference type="ARBA" id="ARBA00022764"/>
    </source>
</evidence>
<dbReference type="eggNOG" id="COG1651">
    <property type="taxonomic scope" value="Bacteria"/>
</dbReference>
<evidence type="ECO:0000256" key="6">
    <source>
        <dbReference type="ARBA" id="ARBA00023284"/>
    </source>
</evidence>
<evidence type="ECO:0000256" key="1">
    <source>
        <dbReference type="ARBA" id="ARBA00004418"/>
    </source>
</evidence>
<dbReference type="RefSeq" id="WP_009019990.1">
    <property type="nucleotide sequence ID" value="NZ_DS999411.1"/>
</dbReference>
<feature type="domain" description="Disulphide bond isomerase DsbC/G N-terminal" evidence="8">
    <location>
        <begin position="33"/>
        <end position="106"/>
    </location>
</feature>
<dbReference type="SUPFAM" id="SSF52833">
    <property type="entry name" value="Thioredoxin-like"/>
    <property type="match status" value="1"/>
</dbReference>
<evidence type="ECO:0000313" key="10">
    <source>
        <dbReference type="EMBL" id="EED35244.1"/>
    </source>
</evidence>
<dbReference type="InterPro" id="IPR012336">
    <property type="entry name" value="Thioredoxin-like_fold"/>
</dbReference>
<dbReference type="OrthoDB" id="12976at2"/>
<accession>B8KXD5</accession>
<evidence type="ECO:0000313" key="11">
    <source>
        <dbReference type="Proteomes" id="UP000004699"/>
    </source>
</evidence>
<name>B8KXD5_9GAMM</name>
<reference evidence="11" key="1">
    <citation type="journal article" date="2013" name="BMC Microbiol.">
        <title>Taxonomy and evolution of bacteriochlorophyll a-containing members of the OM60/NOR5 clade of marine gammaproteobacteria: description of Luminiphilus syltensis gen. nov., sp. nov., reclassification of Haliea rubra as Pseudohaliea rubra gen. nov., comb. nov., and emendation of Chromatocurvus halotolerans.</title>
        <authorList>
            <person name="Spring S."/>
            <person name="Riedel T."/>
            <person name="Sproer C."/>
            <person name="Yan S."/>
            <person name="Harder J."/>
            <person name="Fuchs B.M."/>
        </authorList>
    </citation>
    <scope>NUCLEOTIDE SEQUENCE [LARGE SCALE GENOMIC DNA]</scope>
    <source>
        <strain evidence="11">NOR51-B</strain>
    </source>
</reference>
<dbReference type="InterPro" id="IPR036249">
    <property type="entry name" value="Thioredoxin-like_sf"/>
</dbReference>
<evidence type="ECO:0000256" key="5">
    <source>
        <dbReference type="ARBA" id="ARBA00023157"/>
    </source>
</evidence>
<gene>
    <name evidence="10" type="ORF">NOR51B_1189</name>
</gene>
<evidence type="ECO:0000256" key="3">
    <source>
        <dbReference type="ARBA" id="ARBA00022729"/>
    </source>
</evidence>
<keyword evidence="11" id="KW-1185">Reference proteome</keyword>
<comment type="similarity">
    <text evidence="2 7">Belongs to the thioredoxin family. DsbC subfamily.</text>
</comment>
<dbReference type="InterPro" id="IPR051470">
    <property type="entry name" value="Thiol:disulfide_interchange"/>
</dbReference>
<dbReference type="STRING" id="565045.NOR51B_1189"/>
<evidence type="ECO:0000259" key="8">
    <source>
        <dbReference type="Pfam" id="PF10411"/>
    </source>
</evidence>
<proteinExistence type="inferred from homology"/>
<evidence type="ECO:0000256" key="2">
    <source>
        <dbReference type="ARBA" id="ARBA00009813"/>
    </source>
</evidence>
<comment type="function">
    <text evidence="7">Required for disulfide bond formation in some periplasmic proteins. Acts by transferring its disulfide bond to other proteins and is reduced in the process.</text>
</comment>
<protein>
    <recommendedName>
        <fullName evidence="7">Thiol:disulfide interchange protein</fullName>
    </recommendedName>
</protein>
<dbReference type="GO" id="GO:0042597">
    <property type="term" value="C:periplasmic space"/>
    <property type="evidence" value="ECO:0007669"/>
    <property type="project" value="UniProtKB-SubCell"/>
</dbReference>
<dbReference type="Proteomes" id="UP000004699">
    <property type="component" value="Unassembled WGS sequence"/>
</dbReference>
<dbReference type="EMBL" id="DS999411">
    <property type="protein sequence ID" value="EED35244.1"/>
    <property type="molecule type" value="Genomic_DNA"/>
</dbReference>
<keyword evidence="6 7" id="KW-0676">Redox-active center</keyword>
<dbReference type="CDD" id="cd03020">
    <property type="entry name" value="DsbA_DsbC_DsbG"/>
    <property type="match status" value="1"/>
</dbReference>